<dbReference type="InterPro" id="IPR007197">
    <property type="entry name" value="rSAM"/>
</dbReference>
<dbReference type="SMART" id="SM00729">
    <property type="entry name" value="Elp3"/>
    <property type="match status" value="1"/>
</dbReference>
<evidence type="ECO:0000256" key="4">
    <source>
        <dbReference type="ARBA" id="ARBA00022723"/>
    </source>
</evidence>
<dbReference type="Pfam" id="PF04055">
    <property type="entry name" value="Radical_SAM"/>
    <property type="match status" value="1"/>
</dbReference>
<dbReference type="InterPro" id="IPR012840">
    <property type="entry name" value="NrdG2"/>
</dbReference>
<keyword evidence="3" id="KW-0949">S-adenosyl-L-methionine</keyword>
<comment type="cofactor">
    <cofactor evidence="1">
        <name>[4Fe-4S] cluster</name>
        <dbReference type="ChEBI" id="CHEBI:49883"/>
    </cofactor>
</comment>
<dbReference type="SFLD" id="SFLDS00029">
    <property type="entry name" value="Radical_SAM"/>
    <property type="match status" value="1"/>
</dbReference>
<dbReference type="SUPFAM" id="SSF102114">
    <property type="entry name" value="Radical SAM enzymes"/>
    <property type="match status" value="1"/>
</dbReference>
<keyword evidence="5" id="KW-0408">Iron</keyword>
<evidence type="ECO:0000256" key="6">
    <source>
        <dbReference type="ARBA" id="ARBA00023014"/>
    </source>
</evidence>
<evidence type="ECO:0000256" key="2">
    <source>
        <dbReference type="ARBA" id="ARBA00022485"/>
    </source>
</evidence>
<keyword evidence="6" id="KW-0411">Iron-sulfur</keyword>
<comment type="caution">
    <text evidence="8">The sequence shown here is derived from an EMBL/GenBank/DDBJ whole genome shotgun (WGS) entry which is preliminary data.</text>
</comment>
<evidence type="ECO:0000256" key="5">
    <source>
        <dbReference type="ARBA" id="ARBA00023004"/>
    </source>
</evidence>
<gene>
    <name evidence="8" type="ORF">B9J77_02015</name>
</gene>
<keyword evidence="2" id="KW-0004">4Fe-4S</keyword>
<keyword evidence="4" id="KW-0479">Metal-binding</keyword>
<dbReference type="SFLD" id="SFLDG01094">
    <property type="entry name" value="Uncharacterised_Radical_SAM_Su"/>
    <property type="match status" value="1"/>
</dbReference>
<name>A0A399FVT5_UNCN2</name>
<evidence type="ECO:0000259" key="7">
    <source>
        <dbReference type="PROSITE" id="PS51918"/>
    </source>
</evidence>
<dbReference type="AlphaFoldDB" id="A0A399FVT5"/>
<dbReference type="GO" id="GO:0046872">
    <property type="term" value="F:metal ion binding"/>
    <property type="evidence" value="ECO:0007669"/>
    <property type="project" value="UniProtKB-KW"/>
</dbReference>
<dbReference type="NCBIfam" id="TIGR02495">
    <property type="entry name" value="NrdG2"/>
    <property type="match status" value="1"/>
</dbReference>
<organism evidence="8 9">
    <name type="scientific">candidate division NPL-UPA2 bacterium Unc8</name>
    <dbReference type="NCBI Taxonomy" id="1980939"/>
    <lineage>
        <taxon>Bacteria</taxon>
    </lineage>
</organism>
<dbReference type="InterPro" id="IPR034457">
    <property type="entry name" value="Organic_radical-activating"/>
</dbReference>
<protein>
    <submittedName>
        <fullName evidence="8">Anaerobic ribonucleoside-triphosphate reductase activating protein</fullName>
    </submittedName>
</protein>
<accession>A0A399FVT5</accession>
<dbReference type="InterPro" id="IPR058240">
    <property type="entry name" value="rSAM_sf"/>
</dbReference>
<dbReference type="InterPro" id="IPR006638">
    <property type="entry name" value="Elp3/MiaA/NifB-like_rSAM"/>
</dbReference>
<dbReference type="PANTHER" id="PTHR30352:SF5">
    <property type="entry name" value="PYRUVATE FORMATE-LYASE 1-ACTIVATING ENZYME"/>
    <property type="match status" value="1"/>
</dbReference>
<dbReference type="CDD" id="cd01335">
    <property type="entry name" value="Radical_SAM"/>
    <property type="match status" value="1"/>
</dbReference>
<dbReference type="PANTHER" id="PTHR30352">
    <property type="entry name" value="PYRUVATE FORMATE-LYASE-ACTIVATING ENZYME"/>
    <property type="match status" value="1"/>
</dbReference>
<reference evidence="8 9" key="1">
    <citation type="submission" date="2018-08" db="EMBL/GenBank/DDBJ databases">
        <title>Draft genome of candidate division NPL-UPA2 bacterium Unc8 that adapted to ultra-basic serpentinizing groundwater.</title>
        <authorList>
            <person name="Ishii S."/>
            <person name="Suzuki S."/>
            <person name="Nealson K.H."/>
        </authorList>
    </citation>
    <scope>NUCLEOTIDE SEQUENCE [LARGE SCALE GENOMIC DNA]</scope>
    <source>
        <strain evidence="8">Unc8</strain>
    </source>
</reference>
<evidence type="ECO:0000313" key="9">
    <source>
        <dbReference type="Proteomes" id="UP000266287"/>
    </source>
</evidence>
<sequence length="235" mass="26359">MIEIKGLLESSLIEWEGKIAAVVFLPNCNFRCPWCHVPDLAFEPERLETISFSHLKRLAKTQQGWLDGVVISGGEPTTHRKLPQFIEKVRKLGLPVKLETNGNYPALLRTLIAEKLIASVAMDIKNRVDAGQTLYDKSCGVKVDIGKIKESISLLVESGIDCEFRTTVVPGFVDEEDVKKIAELISPLTKKYILQQFSPQHAFKKELRETIPYSPEVITKMVASVRSLIPEVSSR</sequence>
<dbReference type="InterPro" id="IPR013785">
    <property type="entry name" value="Aldolase_TIM"/>
</dbReference>
<evidence type="ECO:0000256" key="1">
    <source>
        <dbReference type="ARBA" id="ARBA00001966"/>
    </source>
</evidence>
<proteinExistence type="predicted"/>
<dbReference type="GO" id="GO:0051539">
    <property type="term" value="F:4 iron, 4 sulfur cluster binding"/>
    <property type="evidence" value="ECO:0007669"/>
    <property type="project" value="UniProtKB-KW"/>
</dbReference>
<dbReference type="Gene3D" id="3.20.20.70">
    <property type="entry name" value="Aldolase class I"/>
    <property type="match status" value="1"/>
</dbReference>
<dbReference type="Proteomes" id="UP000266287">
    <property type="component" value="Unassembled WGS sequence"/>
</dbReference>
<evidence type="ECO:0000313" key="8">
    <source>
        <dbReference type="EMBL" id="RII00528.1"/>
    </source>
</evidence>
<dbReference type="EMBL" id="NDHY01000003">
    <property type="protein sequence ID" value="RII00528.1"/>
    <property type="molecule type" value="Genomic_DNA"/>
</dbReference>
<dbReference type="PROSITE" id="PS51918">
    <property type="entry name" value="RADICAL_SAM"/>
    <property type="match status" value="1"/>
</dbReference>
<dbReference type="GO" id="GO:0003824">
    <property type="term" value="F:catalytic activity"/>
    <property type="evidence" value="ECO:0007669"/>
    <property type="project" value="InterPro"/>
</dbReference>
<feature type="domain" description="Radical SAM core" evidence="7">
    <location>
        <begin position="14"/>
        <end position="235"/>
    </location>
</feature>
<evidence type="ECO:0000256" key="3">
    <source>
        <dbReference type="ARBA" id="ARBA00022691"/>
    </source>
</evidence>